<evidence type="ECO:0000313" key="2">
    <source>
        <dbReference type="EMBL" id="PKU46566.1"/>
    </source>
</evidence>
<reference evidence="3" key="2">
    <citation type="submission" date="2017-12" db="EMBL/GenBank/DDBJ databases">
        <title>Genome sequence of the Bar-tailed Godwit (Limosa lapponica baueri).</title>
        <authorList>
            <person name="Lima N.C.B."/>
            <person name="Parody-Merino A.M."/>
            <person name="Battley P.F."/>
            <person name="Fidler A.E."/>
            <person name="Prosdocimi F."/>
        </authorList>
    </citation>
    <scope>NUCLEOTIDE SEQUENCE [LARGE SCALE GENOMIC DNA]</scope>
</reference>
<sequence length="94" mass="9797">MPGPFAEPPAAANSQPGPRASRRTRPPQREEEEEEGRISKARKTTALPGAGCQAFTPLPPPPVLAPRGRLRQVPGPPPTPPGTGLGGDRELPPA</sequence>
<name>A0A2I0UKJ6_LIMLA</name>
<evidence type="ECO:0000313" key="3">
    <source>
        <dbReference type="Proteomes" id="UP000233556"/>
    </source>
</evidence>
<keyword evidence="3" id="KW-1185">Reference proteome</keyword>
<dbReference type="AlphaFoldDB" id="A0A2I0UKJ6"/>
<dbReference type="Proteomes" id="UP000233556">
    <property type="component" value="Unassembled WGS sequence"/>
</dbReference>
<feature type="region of interest" description="Disordered" evidence="1">
    <location>
        <begin position="1"/>
        <end position="94"/>
    </location>
</feature>
<protein>
    <submittedName>
        <fullName evidence="2">Uncharacterized protein</fullName>
    </submittedName>
</protein>
<gene>
    <name evidence="2" type="ORF">llap_3123</name>
</gene>
<organism evidence="2 3">
    <name type="scientific">Limosa lapponica baueri</name>
    <dbReference type="NCBI Taxonomy" id="1758121"/>
    <lineage>
        <taxon>Eukaryota</taxon>
        <taxon>Metazoa</taxon>
        <taxon>Chordata</taxon>
        <taxon>Craniata</taxon>
        <taxon>Vertebrata</taxon>
        <taxon>Euteleostomi</taxon>
        <taxon>Archelosauria</taxon>
        <taxon>Archosauria</taxon>
        <taxon>Dinosauria</taxon>
        <taxon>Saurischia</taxon>
        <taxon>Theropoda</taxon>
        <taxon>Coelurosauria</taxon>
        <taxon>Aves</taxon>
        <taxon>Neognathae</taxon>
        <taxon>Neoaves</taxon>
        <taxon>Charadriiformes</taxon>
        <taxon>Scolopacidae</taxon>
        <taxon>Limosa</taxon>
    </lineage>
</organism>
<dbReference type="EMBL" id="KZ505705">
    <property type="protein sequence ID" value="PKU46566.1"/>
    <property type="molecule type" value="Genomic_DNA"/>
</dbReference>
<accession>A0A2I0UKJ6</accession>
<reference evidence="3" key="1">
    <citation type="submission" date="2017-11" db="EMBL/GenBank/DDBJ databases">
        <authorList>
            <person name="Lima N.C."/>
            <person name="Parody-Merino A.M."/>
            <person name="Battley P.F."/>
            <person name="Fidler A.E."/>
            <person name="Prosdocimi F."/>
        </authorList>
    </citation>
    <scope>NUCLEOTIDE SEQUENCE [LARGE SCALE GENOMIC DNA]</scope>
</reference>
<proteinExistence type="predicted"/>
<evidence type="ECO:0000256" key="1">
    <source>
        <dbReference type="SAM" id="MobiDB-lite"/>
    </source>
</evidence>